<evidence type="ECO:0000256" key="3">
    <source>
        <dbReference type="ARBA" id="ARBA00010742"/>
    </source>
</evidence>
<dbReference type="EMBL" id="JAPFQI010000016">
    <property type="protein sequence ID" value="MCW8087404.1"/>
    <property type="molecule type" value="Genomic_DNA"/>
</dbReference>
<gene>
    <name evidence="10" type="ORF">OF850_17385</name>
</gene>
<evidence type="ECO:0000313" key="11">
    <source>
        <dbReference type="Proteomes" id="UP001526430"/>
    </source>
</evidence>
<evidence type="ECO:0000256" key="7">
    <source>
        <dbReference type="ARBA" id="ARBA00022729"/>
    </source>
</evidence>
<dbReference type="RefSeq" id="WP_301591600.1">
    <property type="nucleotide sequence ID" value="NZ_JAPFQI010000016.1"/>
</dbReference>
<evidence type="ECO:0000256" key="6">
    <source>
        <dbReference type="ARBA" id="ARBA00022519"/>
    </source>
</evidence>
<proteinExistence type="inferred from homology"/>
<comment type="subcellular location">
    <subcellularLocation>
        <location evidence="1">Endomembrane system</location>
    </subcellularLocation>
    <subcellularLocation>
        <location evidence="2">Periplasm</location>
    </subcellularLocation>
</comment>
<evidence type="ECO:0000256" key="9">
    <source>
        <dbReference type="SAM" id="MobiDB-lite"/>
    </source>
</evidence>
<feature type="region of interest" description="Disordered" evidence="9">
    <location>
        <begin position="413"/>
        <end position="434"/>
    </location>
</feature>
<protein>
    <submittedName>
        <fullName evidence="10">ABC transporter substrate-binding protein</fullName>
    </submittedName>
</protein>
<dbReference type="CDD" id="cd13553">
    <property type="entry name" value="PBP2_NrtA_CpmA_like"/>
    <property type="match status" value="1"/>
</dbReference>
<dbReference type="Pfam" id="PF13379">
    <property type="entry name" value="NMT1_2"/>
    <property type="match status" value="1"/>
</dbReference>
<keyword evidence="7" id="KW-0732">Signal</keyword>
<sequence>MAGRHGPGLCGCGNQALGCSPVEATSATVEDGLIRAVFPDSVLRRRVLRGVGAGTLLAALGDLLPLGDLHALAQERGTPEKRTLKAGFLPLTCAAPLVIGHERGIYAKHGIALDLVKVPGIALIRDRMLAGELDISQQVMPVALSTTAGVGGAVIPTKVLTVLNQNGNALVLASRHRENRDPRSWRGFRFAVPFEQSHQNLQLRAYVANAGLDPDRDIAIRVTPPSEYVSQLRVGSVDGFFGGEPGPQRAVYEGVGFIHALSKEIWDGHPCCSITATSAWIQQHPNTFLAAFRGAVEAGVHCADPASRPGMAPILARAEYVNAPEVVLNQVLTGRYADGLGQVRTAADRVTYNPFPDYAMAVWLTVQMQRWNMLSGTTDAKALAREVMLATDAQRLLREAGAAAPEPGFGRLTVLGRPFDSSDPEGELRAARRG</sequence>
<reference evidence="10 11" key="1">
    <citation type="submission" date="2022-10" db="EMBL/GenBank/DDBJ databases">
        <title>Roseococcus glaciei nov., sp. nov., isolated from glacier.</title>
        <authorList>
            <person name="Liu Q."/>
            <person name="Xin Y.-H."/>
        </authorList>
    </citation>
    <scope>NUCLEOTIDE SEQUENCE [LARGE SCALE GENOMIC DNA]</scope>
    <source>
        <strain evidence="10 11">MDT2-1-1</strain>
    </source>
</reference>
<dbReference type="InterPro" id="IPR044527">
    <property type="entry name" value="NrtA/CpmA_ABC-bd_dom"/>
</dbReference>
<keyword evidence="4" id="KW-0813">Transport</keyword>
<accession>A0ABT3NZ26</accession>
<evidence type="ECO:0000256" key="5">
    <source>
        <dbReference type="ARBA" id="ARBA00022475"/>
    </source>
</evidence>
<dbReference type="PANTHER" id="PTHR30024">
    <property type="entry name" value="ALIPHATIC SULFONATES-BINDING PROTEIN-RELATED"/>
    <property type="match status" value="1"/>
</dbReference>
<dbReference type="Proteomes" id="UP001526430">
    <property type="component" value="Unassembled WGS sequence"/>
</dbReference>
<dbReference type="Gene3D" id="3.40.190.10">
    <property type="entry name" value="Periplasmic binding protein-like II"/>
    <property type="match status" value="2"/>
</dbReference>
<evidence type="ECO:0000256" key="2">
    <source>
        <dbReference type="ARBA" id="ARBA00004418"/>
    </source>
</evidence>
<evidence type="ECO:0000256" key="8">
    <source>
        <dbReference type="ARBA" id="ARBA00023136"/>
    </source>
</evidence>
<keyword evidence="6" id="KW-0997">Cell inner membrane</keyword>
<organism evidence="10 11">
    <name type="scientific">Sabulicella glaciei</name>
    <dbReference type="NCBI Taxonomy" id="2984948"/>
    <lineage>
        <taxon>Bacteria</taxon>
        <taxon>Pseudomonadati</taxon>
        <taxon>Pseudomonadota</taxon>
        <taxon>Alphaproteobacteria</taxon>
        <taxon>Acetobacterales</taxon>
        <taxon>Acetobacteraceae</taxon>
        <taxon>Sabulicella</taxon>
    </lineage>
</organism>
<dbReference type="SUPFAM" id="SSF53850">
    <property type="entry name" value="Periplasmic binding protein-like II"/>
    <property type="match status" value="1"/>
</dbReference>
<keyword evidence="5" id="KW-1003">Cell membrane</keyword>
<keyword evidence="11" id="KW-1185">Reference proteome</keyword>
<dbReference type="PANTHER" id="PTHR30024:SF47">
    <property type="entry name" value="TAURINE-BINDING PERIPLASMIC PROTEIN"/>
    <property type="match status" value="1"/>
</dbReference>
<comment type="caution">
    <text evidence="10">The sequence shown here is derived from an EMBL/GenBank/DDBJ whole genome shotgun (WGS) entry which is preliminary data.</text>
</comment>
<evidence type="ECO:0000256" key="4">
    <source>
        <dbReference type="ARBA" id="ARBA00022448"/>
    </source>
</evidence>
<evidence type="ECO:0000256" key="1">
    <source>
        <dbReference type="ARBA" id="ARBA00004308"/>
    </source>
</evidence>
<comment type="similarity">
    <text evidence="3">Belongs to the bacterial solute-binding protein SsuA/TauA family.</text>
</comment>
<name>A0ABT3NZ26_9PROT</name>
<evidence type="ECO:0000313" key="10">
    <source>
        <dbReference type="EMBL" id="MCW8087404.1"/>
    </source>
</evidence>
<keyword evidence="8" id="KW-0472">Membrane</keyword>